<dbReference type="GO" id="GO:0016491">
    <property type="term" value="F:oxidoreductase activity"/>
    <property type="evidence" value="ECO:0007669"/>
    <property type="project" value="TreeGrafter"/>
</dbReference>
<dbReference type="InterPro" id="IPR027417">
    <property type="entry name" value="P-loop_NTPase"/>
</dbReference>
<dbReference type="Proteomes" id="UP000636960">
    <property type="component" value="Unassembled WGS sequence"/>
</dbReference>
<dbReference type="SMART" id="SM00567">
    <property type="entry name" value="EZ_HEAT"/>
    <property type="match status" value="8"/>
</dbReference>
<dbReference type="InterPro" id="IPR025139">
    <property type="entry name" value="DUF4062"/>
</dbReference>
<name>A0A919MVY2_9ACTN</name>
<dbReference type="PANTHER" id="PTHR12697:SF5">
    <property type="entry name" value="DEOXYHYPUSINE HYDROXYLASE"/>
    <property type="match status" value="1"/>
</dbReference>
<dbReference type="PROSITE" id="PS50837">
    <property type="entry name" value="NACHT"/>
    <property type="match status" value="1"/>
</dbReference>
<reference evidence="3" key="1">
    <citation type="submission" date="2021-01" db="EMBL/GenBank/DDBJ databases">
        <title>Whole genome shotgun sequence of Actinoplanes rishiriensis NBRC 108556.</title>
        <authorList>
            <person name="Komaki H."/>
            <person name="Tamura T."/>
        </authorList>
    </citation>
    <scope>NUCLEOTIDE SEQUENCE</scope>
    <source>
        <strain evidence="3">NBRC 108556</strain>
    </source>
</reference>
<evidence type="ECO:0000313" key="4">
    <source>
        <dbReference type="Proteomes" id="UP000636960"/>
    </source>
</evidence>
<dbReference type="PANTHER" id="PTHR12697">
    <property type="entry name" value="PBS LYASE HEAT-LIKE PROTEIN"/>
    <property type="match status" value="1"/>
</dbReference>
<proteinExistence type="predicted"/>
<accession>A0A919MVY2</accession>
<dbReference type="EMBL" id="BOMV01000114">
    <property type="protein sequence ID" value="GIF01902.1"/>
    <property type="molecule type" value="Genomic_DNA"/>
</dbReference>
<dbReference type="SUPFAM" id="SSF52540">
    <property type="entry name" value="P-loop containing nucleoside triphosphate hydrolases"/>
    <property type="match status" value="1"/>
</dbReference>
<evidence type="ECO:0000313" key="3">
    <source>
        <dbReference type="EMBL" id="GIF01902.1"/>
    </source>
</evidence>
<dbReference type="Pfam" id="PF05729">
    <property type="entry name" value="NACHT"/>
    <property type="match status" value="1"/>
</dbReference>
<keyword evidence="4" id="KW-1185">Reference proteome</keyword>
<dbReference type="InterPro" id="IPR007111">
    <property type="entry name" value="NACHT_NTPase"/>
</dbReference>
<sequence length="2103" mass="229342">MIPPRRVYVSSTYQDLVEYRQEVRTVLQRMGLIDVAMETYTAGENRPLDKCLADVRSCDLYIGVLAWRYGFVPAGHSASITELEYRAAGEAGIPRLMFVLNDKAPWSPALMDLAEGNSRISAFRAAAGDAHICDSFASREELRAKVAEAVARQLSSNGAGTSMAHAAGWHDYCRRLVQEYRRLDLDALTPVDRDEHLQVALQDVFVEPDLRENAPVVELPKELRRRLEKAAEQDRPELSRRLDRHLIELARESHQSKPAQPAFEALAAPINRVCVVLGDPGAGKSTLARYLVLALAEGRTTGALAPLHGWRPVLIELRDYALKAASLETFSEYLEHRGRVDGLGLDHAAADSYLSGDGRALVVFDGLDEIFDPRLRESIARRIAGFANRYPKIKVIVTSRVIGYRARVLRDAGFIHFTVQELTSAKIDSFLTSWYELALPGRADAAGLRRKRLAKAITDSSAIRELAGNPLLLTILAIIGKHQELPRERWKVYDHAAGVLVQHWDINKHLNDERMDADTIREDDKKELLRRLAIRMQEGAHGAAGNHLTETDLRTDIQSYLQERFEYDAATASRITTVLVARLRERNFILARYGPGVYGFVHRAMLDYFAAAEVVNRFEKSRVLSEAGLQADVFGARQEDPSWVEVLRLIIGMLDASVASEILEGLLAATRGTRSAALDERPPAVVGLVAQCIAEIRNVNAARGAAEQTIDAIISMLRLPTRSFGKDSRADVLAKAVLPAVQSVTAWPGRDRYLHWFTAVGRTTVWQPAAKLGAQLLAALFPRDDSIRLILHELTRSVINDQREGALRGLCLSWKDHPETKAVVAASIRDPDDGVRATALGLLTDNWPADETTTAAVEWAMTDHDAPVRAAAVTALAQHAAKDSGTHRRVLHAAGLDPADAVRLAAVTALATHWPAEPDTFEFLLQAGDDPWWEVRRAALRAVGQRFAAEARVHDLATRGARDGDEDVRKAAVDLLASRWPDDPQSVPLVVNAARDTDPGVRTAALSAMVTRWTEDPRVAEALDRLTGDHDGQVRVAALTMRYDSYEDLDRYARVLSRMATTDISTHVRQAALEALFKEAGAAAADVVETALRDPEPAVRGAALRGLSSDLSFLSRLQPIVFSLCTDLDSSVRQQAVETAARFWGAVGRMPAILRRHARSGRWQDRRSALEALATLLPDDAETLNLVTSGLRDTEGTVRRTAMEIAAALGMLSDDDLKVRLGDPDAFCRETAAEHYHASHAAQPDRPSDGAANRAIQLRQLHLSAPESPETLDALRSATRDRNADVRLVAVEALLAGRPRAETRGLAIAAAHDDDGSIRQLGLRRLLVNHPTDRATGVARRHALRDSVDRLRQLALTSLLLVAPDARFTRQNLALAVRDGAWSVRKVALDTVARRSEADDPPDGVVAALSHPLADVREAAHKVSRAAWPGSSGVRTNTRQGLQDQDPTVRESALHSVALATPDDPATAVAIGRAAADESTAVSLAAYQLRRSDATPALRHPQTGARHAALVRVVLDSPGGSVPPAVWSGITDAVYAIRAVTASRLLLGAEVVPLQNLLLPLTARHPDGNVRETALRLLTARCPDDDLTRAALHRAIRDHDASVRLTALTTLAALAPHDIATHSAAISALSDPRDDVRTEAVRIVATYWPDEPSTFTLVLRACDDRDESVRSIALRALVTAHPRDPRTAAVLHRATADMHRAMRDTAAAAITRLPVHLSAAAEQATPDAYRRRSARYATLTSSVHRNEVLEICDDPDWDIRQAAIYCLAYRWPGHPDTEAVLDRAVGHPDPDTRWRGYTEILRYAPGTPGSLRRAEAEARDHDSWIRIEALRKLASFAGEECTRATMHELTGDPDSRVRAVATSLLAIKHPADPANDPAVAPGACSSWSYLGEIAFHLSVRAWGDRPADRDALIAADTTGSVPAAVLLASLWADDPAVAEILRRRKGSEHHVVRLTALHGLARCWPDDPATRRAVTAGAEDPCPGVRSVALNALVRIGDATGIERVRAAMRDGDDVVASDALEFAAVTGAPEAGQMQLLDLLTTAPGDLLEILAVNVVSSRMHAVATGREAVIARLDTIGYKDARTRLWLDNALRMALPDGGEG</sequence>
<gene>
    <name evidence="3" type="ORF">Ari01nite_93660</name>
</gene>
<dbReference type="InterPro" id="IPR011989">
    <property type="entry name" value="ARM-like"/>
</dbReference>
<protein>
    <recommendedName>
        <fullName evidence="2">NACHT domain-containing protein</fullName>
    </recommendedName>
</protein>
<dbReference type="Pfam" id="PF13646">
    <property type="entry name" value="HEAT_2"/>
    <property type="match status" value="2"/>
</dbReference>
<dbReference type="Pfam" id="PF13271">
    <property type="entry name" value="DUF4062"/>
    <property type="match status" value="1"/>
</dbReference>
<dbReference type="SUPFAM" id="SSF48371">
    <property type="entry name" value="ARM repeat"/>
    <property type="match status" value="4"/>
</dbReference>
<evidence type="ECO:0000259" key="2">
    <source>
        <dbReference type="PROSITE" id="PS50837"/>
    </source>
</evidence>
<organism evidence="3 4">
    <name type="scientific">Paractinoplanes rishiriensis</name>
    <dbReference type="NCBI Taxonomy" id="1050105"/>
    <lineage>
        <taxon>Bacteria</taxon>
        <taxon>Bacillati</taxon>
        <taxon>Actinomycetota</taxon>
        <taxon>Actinomycetes</taxon>
        <taxon>Micromonosporales</taxon>
        <taxon>Micromonosporaceae</taxon>
        <taxon>Paractinoplanes</taxon>
    </lineage>
</organism>
<comment type="caution">
    <text evidence="3">The sequence shown here is derived from an EMBL/GenBank/DDBJ whole genome shotgun (WGS) entry which is preliminary data.</text>
</comment>
<evidence type="ECO:0000256" key="1">
    <source>
        <dbReference type="SAM" id="MobiDB-lite"/>
    </source>
</evidence>
<feature type="domain" description="NACHT" evidence="2">
    <location>
        <begin position="272"/>
        <end position="400"/>
    </location>
</feature>
<feature type="compositionally biased region" description="Polar residues" evidence="1">
    <location>
        <begin position="1433"/>
        <end position="1446"/>
    </location>
</feature>
<dbReference type="InterPro" id="IPR004155">
    <property type="entry name" value="PBS_lyase_HEAT"/>
</dbReference>
<dbReference type="Gene3D" id="3.40.50.300">
    <property type="entry name" value="P-loop containing nucleotide triphosphate hydrolases"/>
    <property type="match status" value="1"/>
</dbReference>
<feature type="region of interest" description="Disordered" evidence="1">
    <location>
        <begin position="1424"/>
        <end position="1447"/>
    </location>
</feature>
<dbReference type="InterPro" id="IPR016024">
    <property type="entry name" value="ARM-type_fold"/>
</dbReference>
<dbReference type="Gene3D" id="1.25.10.10">
    <property type="entry name" value="Leucine-rich Repeat Variant"/>
    <property type="match status" value="6"/>
</dbReference>